<keyword evidence="3" id="KW-1185">Reference proteome</keyword>
<dbReference type="Proteomes" id="UP001355207">
    <property type="component" value="Chromosome 1"/>
</dbReference>
<evidence type="ECO:0000256" key="1">
    <source>
        <dbReference type="SAM" id="MobiDB-lite"/>
    </source>
</evidence>
<evidence type="ECO:0008006" key="4">
    <source>
        <dbReference type="Google" id="ProtNLM"/>
    </source>
</evidence>
<dbReference type="SUPFAM" id="SSF88659">
    <property type="entry name" value="Sigma3 and sigma4 domains of RNA polymerase sigma factors"/>
    <property type="match status" value="1"/>
</dbReference>
<reference evidence="2 3" key="1">
    <citation type="submission" date="2024-01" db="EMBL/GenBank/DDBJ databases">
        <title>Comparative genomics of Cryptococcus and Kwoniella reveals pathogenesis evolution and contrasting modes of karyotype evolution via chromosome fusion or intercentromeric recombination.</title>
        <authorList>
            <person name="Coelho M.A."/>
            <person name="David-Palma M."/>
            <person name="Shea T."/>
            <person name="Bowers K."/>
            <person name="McGinley-Smith S."/>
            <person name="Mohammad A.W."/>
            <person name="Gnirke A."/>
            <person name="Yurkov A.M."/>
            <person name="Nowrousian M."/>
            <person name="Sun S."/>
            <person name="Cuomo C.A."/>
            <person name="Heitman J."/>
        </authorList>
    </citation>
    <scope>NUCLEOTIDE SEQUENCE [LARGE SCALE GENOMIC DNA]</scope>
    <source>
        <strain evidence="2 3">CBS 6074</strain>
    </source>
</reference>
<protein>
    <recommendedName>
        <fullName evidence="4">HTH psq-type domain-containing protein</fullName>
    </recommendedName>
</protein>
<accession>A0AAX4JKA9</accession>
<name>A0AAX4JKA9_9TREE</name>
<dbReference type="EMBL" id="CP144098">
    <property type="protein sequence ID" value="WWC85810.1"/>
    <property type="molecule type" value="Genomic_DNA"/>
</dbReference>
<evidence type="ECO:0000313" key="3">
    <source>
        <dbReference type="Proteomes" id="UP001355207"/>
    </source>
</evidence>
<dbReference type="InterPro" id="IPR013324">
    <property type="entry name" value="RNA_pol_sigma_r3/r4-like"/>
</dbReference>
<proteinExistence type="predicted"/>
<dbReference type="GeneID" id="91091349"/>
<organism evidence="2 3">
    <name type="scientific">Kwoniella dendrophila CBS 6074</name>
    <dbReference type="NCBI Taxonomy" id="1295534"/>
    <lineage>
        <taxon>Eukaryota</taxon>
        <taxon>Fungi</taxon>
        <taxon>Dikarya</taxon>
        <taxon>Basidiomycota</taxon>
        <taxon>Agaricomycotina</taxon>
        <taxon>Tremellomycetes</taxon>
        <taxon>Tremellales</taxon>
        <taxon>Cryptococcaceae</taxon>
        <taxon>Kwoniella</taxon>
    </lineage>
</organism>
<dbReference type="AlphaFoldDB" id="A0AAX4JKA9"/>
<gene>
    <name evidence="2" type="ORF">L201_000677</name>
</gene>
<sequence>MPKRSKTPTSDGEEEEARRPFGEFTPSLSITPPPPSQIKKGSISPKTKKNKKLGNGNGNGEEESEDTHCKPPTPKKPKMTTKESPSPGKGAGAFPFEAKKVLLEKAMELAYKSLPYSEISEELGISESRLKDQFKPGRCNLRKVVLELYSPEK</sequence>
<feature type="region of interest" description="Disordered" evidence="1">
    <location>
        <begin position="1"/>
        <end position="93"/>
    </location>
</feature>
<evidence type="ECO:0000313" key="2">
    <source>
        <dbReference type="EMBL" id="WWC85810.1"/>
    </source>
</evidence>
<dbReference type="RefSeq" id="XP_066072573.1">
    <property type="nucleotide sequence ID" value="XM_066216476.1"/>
</dbReference>